<dbReference type="SUPFAM" id="SSF103481">
    <property type="entry name" value="Multidrug resistance efflux transporter EmrE"/>
    <property type="match status" value="2"/>
</dbReference>
<evidence type="ECO:0000256" key="5">
    <source>
        <dbReference type="ARBA" id="ARBA00023136"/>
    </source>
</evidence>
<feature type="domain" description="EamA" evidence="7">
    <location>
        <begin position="13"/>
        <end position="148"/>
    </location>
</feature>
<name>A0A7D5M6I5_9ARCH</name>
<keyword evidence="5 6" id="KW-0472">Membrane</keyword>
<dbReference type="GO" id="GO:0005886">
    <property type="term" value="C:plasma membrane"/>
    <property type="evidence" value="ECO:0007669"/>
    <property type="project" value="UniProtKB-SubCell"/>
</dbReference>
<keyword evidence="3 6" id="KW-0812">Transmembrane</keyword>
<feature type="transmembrane region" description="Helical" evidence="6">
    <location>
        <begin position="79"/>
        <end position="100"/>
    </location>
</feature>
<dbReference type="Proteomes" id="UP000509441">
    <property type="component" value="Chromosome"/>
</dbReference>
<dbReference type="InterPro" id="IPR037185">
    <property type="entry name" value="EmrE-like"/>
</dbReference>
<gene>
    <name evidence="8" type="ORF">C5F49_03850</name>
</gene>
<keyword evidence="2" id="KW-1003">Cell membrane</keyword>
<accession>A0A7D5M6I5</accession>
<feature type="transmembrane region" description="Helical" evidence="6">
    <location>
        <begin position="228"/>
        <end position="248"/>
    </location>
</feature>
<reference evidence="8 9" key="1">
    <citation type="submission" date="2018-02" db="EMBL/GenBank/DDBJ databases">
        <title>Complete genome of Nitrosopumilus oxyclinae HCE1.</title>
        <authorList>
            <person name="Qin W."/>
            <person name="Zheng Y."/>
            <person name="Stahl D.A."/>
        </authorList>
    </citation>
    <scope>NUCLEOTIDE SEQUENCE [LARGE SCALE GENOMIC DNA]</scope>
    <source>
        <strain evidence="8 9">HCE1</strain>
    </source>
</reference>
<feature type="transmembrane region" description="Helical" evidence="6">
    <location>
        <begin position="260"/>
        <end position="278"/>
    </location>
</feature>
<feature type="transmembrane region" description="Helical" evidence="6">
    <location>
        <begin position="12"/>
        <end position="31"/>
    </location>
</feature>
<feature type="transmembrane region" description="Helical" evidence="6">
    <location>
        <begin position="202"/>
        <end position="222"/>
    </location>
</feature>
<dbReference type="InterPro" id="IPR050638">
    <property type="entry name" value="AA-Vitamin_Transporters"/>
</dbReference>
<sequence length="357" mass="39140">MISKNLSLVKSKYGYYLIILAAALSALIHVISKPMLENSENLIEINPVVMAFLIYFIGGIFFTPVARKTSSISKFGKKDWLFMGAIGIAEVSALITYFYGLSTATAVNASIFSNSEIIFALVIGMMVFKERLHIKECIPFSMIIIGMMALPIGNDLYQNNFNLGHMVTGDLLIVLSGILYAIDITFCKYVGDKFDARRVTQIVSFICAGVAISLIVIFEIPMDVDVTQLPGILVMSILGTGMSTLFFLMALKMIGTVRTVLLYSTTAVFGVVFSGLFLAETITAIDIISLVLVLTGIFLLRNRLAGKDDHDVSADNEVIINESSHRSSVKRGKHKSKTPIPHRIREVVVFQGWIGAG</sequence>
<dbReference type="Pfam" id="PF00892">
    <property type="entry name" value="EamA"/>
    <property type="match status" value="2"/>
</dbReference>
<keyword evidence="9" id="KW-1185">Reference proteome</keyword>
<keyword evidence="4 6" id="KW-1133">Transmembrane helix</keyword>
<evidence type="ECO:0000256" key="1">
    <source>
        <dbReference type="ARBA" id="ARBA00004651"/>
    </source>
</evidence>
<proteinExistence type="predicted"/>
<comment type="subcellular location">
    <subcellularLocation>
        <location evidence="1">Cell membrane</location>
        <topology evidence="1">Multi-pass membrane protein</topology>
    </subcellularLocation>
</comment>
<dbReference type="OrthoDB" id="78162at2157"/>
<feature type="transmembrane region" description="Helical" evidence="6">
    <location>
        <begin position="43"/>
        <end position="67"/>
    </location>
</feature>
<dbReference type="EMBL" id="CP026994">
    <property type="protein sequence ID" value="QLH05548.1"/>
    <property type="molecule type" value="Genomic_DNA"/>
</dbReference>
<dbReference type="KEGG" id="nox:C5F49_03850"/>
<evidence type="ECO:0000313" key="8">
    <source>
        <dbReference type="EMBL" id="QLH05548.1"/>
    </source>
</evidence>
<evidence type="ECO:0000256" key="3">
    <source>
        <dbReference type="ARBA" id="ARBA00022692"/>
    </source>
</evidence>
<evidence type="ECO:0000259" key="7">
    <source>
        <dbReference type="Pfam" id="PF00892"/>
    </source>
</evidence>
<dbReference type="InterPro" id="IPR000620">
    <property type="entry name" value="EamA_dom"/>
</dbReference>
<evidence type="ECO:0000256" key="6">
    <source>
        <dbReference type="SAM" id="Phobius"/>
    </source>
</evidence>
<feature type="transmembrane region" description="Helical" evidence="6">
    <location>
        <begin position="284"/>
        <end position="300"/>
    </location>
</feature>
<dbReference type="PANTHER" id="PTHR32322:SF18">
    <property type="entry name" value="S-ADENOSYLMETHIONINE_S-ADENOSYLHOMOCYSTEINE TRANSPORTER"/>
    <property type="match status" value="1"/>
</dbReference>
<dbReference type="PANTHER" id="PTHR32322">
    <property type="entry name" value="INNER MEMBRANE TRANSPORTER"/>
    <property type="match status" value="1"/>
</dbReference>
<protein>
    <submittedName>
        <fullName evidence="8">Multidrug DMT transporter permease</fullName>
    </submittedName>
</protein>
<feature type="transmembrane region" description="Helical" evidence="6">
    <location>
        <begin position="140"/>
        <end position="157"/>
    </location>
</feature>
<evidence type="ECO:0000256" key="2">
    <source>
        <dbReference type="ARBA" id="ARBA00022475"/>
    </source>
</evidence>
<evidence type="ECO:0000256" key="4">
    <source>
        <dbReference type="ARBA" id="ARBA00022989"/>
    </source>
</evidence>
<feature type="domain" description="EamA" evidence="7">
    <location>
        <begin position="168"/>
        <end position="300"/>
    </location>
</feature>
<evidence type="ECO:0000313" key="9">
    <source>
        <dbReference type="Proteomes" id="UP000509441"/>
    </source>
</evidence>
<organism evidence="8 9">
    <name type="scientific">Nitrosopumilus oxyclinae</name>
    <dbReference type="NCBI Taxonomy" id="1959104"/>
    <lineage>
        <taxon>Archaea</taxon>
        <taxon>Nitrososphaerota</taxon>
        <taxon>Nitrososphaeria</taxon>
        <taxon>Nitrosopumilales</taxon>
        <taxon>Nitrosopumilaceae</taxon>
        <taxon>Nitrosopumilus</taxon>
    </lineage>
</organism>
<feature type="transmembrane region" description="Helical" evidence="6">
    <location>
        <begin position="163"/>
        <end position="182"/>
    </location>
</feature>
<dbReference type="AlphaFoldDB" id="A0A7D5M6I5"/>
<feature type="transmembrane region" description="Helical" evidence="6">
    <location>
        <begin position="106"/>
        <end position="128"/>
    </location>
</feature>